<proteinExistence type="predicted"/>
<dbReference type="GO" id="GO:0003700">
    <property type="term" value="F:DNA-binding transcription factor activity"/>
    <property type="evidence" value="ECO:0007669"/>
    <property type="project" value="InterPro"/>
</dbReference>
<dbReference type="Gene3D" id="1.10.10.10">
    <property type="entry name" value="Winged helix-like DNA-binding domain superfamily/Winged helix DNA-binding domain"/>
    <property type="match status" value="1"/>
</dbReference>
<comment type="caution">
    <text evidence="2">The sequence shown here is derived from an EMBL/GenBank/DDBJ whole genome shotgun (WGS) entry which is preliminary data.</text>
</comment>
<dbReference type="EMBL" id="JABCRE010000003">
    <property type="protein sequence ID" value="NMW32044.1"/>
    <property type="molecule type" value="Genomic_DNA"/>
</dbReference>
<reference evidence="2 3" key="1">
    <citation type="submission" date="2020-04" db="EMBL/GenBank/DDBJ databases">
        <authorList>
            <person name="Liu A."/>
        </authorList>
    </citation>
    <scope>NUCLEOTIDE SEQUENCE [LARGE SCALE GENOMIC DNA]</scope>
    <source>
        <strain evidence="2 3">RZ02</strain>
    </source>
</reference>
<feature type="domain" description="HTH marR-type" evidence="1">
    <location>
        <begin position="94"/>
        <end position="152"/>
    </location>
</feature>
<dbReference type="Pfam" id="PF13463">
    <property type="entry name" value="HTH_27"/>
    <property type="match status" value="1"/>
</dbReference>
<dbReference type="SUPFAM" id="SSF46785">
    <property type="entry name" value="Winged helix' DNA-binding domain"/>
    <property type="match status" value="1"/>
</dbReference>
<keyword evidence="3" id="KW-1185">Reference proteome</keyword>
<gene>
    <name evidence="2" type="ORF">HKD42_08220</name>
</gene>
<accession>A0A848QLM0</accession>
<dbReference type="GO" id="GO:0003677">
    <property type="term" value="F:DNA binding"/>
    <property type="evidence" value="ECO:0007669"/>
    <property type="project" value="UniProtKB-KW"/>
</dbReference>
<sequence length="172" mass="19139">MSKGQDAASVLLQLAKNITGVADSLNDDDALNGSNDSSDAEAGLITNSLAMFEQYEPRMLWLAEAEYAARRARSKFIDSDILGEPAWDILLDLSIQRMKGKRVSVTSLCIASAVPATTGLRWIAQLRDQGLLERRDSEADKRKSFVQLTEAGWRKMRAYFFHQMNPSLGNVR</sequence>
<dbReference type="InterPro" id="IPR000835">
    <property type="entry name" value="HTH_MarR-typ"/>
</dbReference>
<protein>
    <submittedName>
        <fullName evidence="2">Winged helix DNA-binding protein</fullName>
    </submittedName>
</protein>
<evidence type="ECO:0000259" key="1">
    <source>
        <dbReference type="Pfam" id="PF13463"/>
    </source>
</evidence>
<name>A0A848QLM0_9SPHN</name>
<dbReference type="InterPro" id="IPR036388">
    <property type="entry name" value="WH-like_DNA-bd_sf"/>
</dbReference>
<dbReference type="RefSeq" id="WP_170012363.1">
    <property type="nucleotide sequence ID" value="NZ_JABCRE010000003.1"/>
</dbReference>
<evidence type="ECO:0000313" key="3">
    <source>
        <dbReference type="Proteomes" id="UP000561181"/>
    </source>
</evidence>
<evidence type="ECO:0000313" key="2">
    <source>
        <dbReference type="EMBL" id="NMW32044.1"/>
    </source>
</evidence>
<dbReference type="Proteomes" id="UP000561181">
    <property type="component" value="Unassembled WGS sequence"/>
</dbReference>
<organism evidence="2 3">
    <name type="scientific">Pontixanthobacter rizhaonensis</name>
    <dbReference type="NCBI Taxonomy" id="2730337"/>
    <lineage>
        <taxon>Bacteria</taxon>
        <taxon>Pseudomonadati</taxon>
        <taxon>Pseudomonadota</taxon>
        <taxon>Alphaproteobacteria</taxon>
        <taxon>Sphingomonadales</taxon>
        <taxon>Erythrobacteraceae</taxon>
        <taxon>Pontixanthobacter</taxon>
    </lineage>
</organism>
<dbReference type="InterPro" id="IPR036390">
    <property type="entry name" value="WH_DNA-bd_sf"/>
</dbReference>
<dbReference type="AlphaFoldDB" id="A0A848QLM0"/>
<keyword evidence="2" id="KW-0238">DNA-binding</keyword>